<gene>
    <name evidence="2" type="ORF">TSIB3V08_LOCUS10162</name>
</gene>
<dbReference type="PANTHER" id="PTHR20921">
    <property type="entry name" value="TRANSMEMBRANE PROTEIN 222"/>
    <property type="match status" value="1"/>
</dbReference>
<dbReference type="EMBL" id="OC006453">
    <property type="protein sequence ID" value="CAD7266136.1"/>
    <property type="molecule type" value="Genomic_DNA"/>
</dbReference>
<feature type="signal peptide" evidence="1">
    <location>
        <begin position="1"/>
        <end position="17"/>
    </location>
</feature>
<sequence>MRICCLLCISCFRWILPFIGHMGIATSNGVIRDFAGPYVVAEDNMAFGRPTKYWQLKSHLARGGVTGWDNAVREASEVYKTRMHNLCCDNCHSHVAMALNLMGYDGSTSWNMVKLALLILVHGKYVRYVPLKRFTYHTLKTLCKNKTDCPIRLRIKYPKLLYLF</sequence>
<dbReference type="AlphaFoldDB" id="A0A7R9B4I7"/>
<accession>A0A7R9B4I7</accession>
<protein>
    <recommendedName>
        <fullName evidence="3">Transmembrane protein 222</fullName>
    </recommendedName>
</protein>
<dbReference type="PANTHER" id="PTHR20921:SF0">
    <property type="entry name" value="TRANSMEMBRANE PROTEIN 222"/>
    <property type="match status" value="1"/>
</dbReference>
<proteinExistence type="predicted"/>
<feature type="chain" id="PRO_5031493619" description="Transmembrane protein 222" evidence="1">
    <location>
        <begin position="18"/>
        <end position="164"/>
    </location>
</feature>
<dbReference type="InterPro" id="IPR008496">
    <property type="entry name" value="TMEM222/RTE1"/>
</dbReference>
<evidence type="ECO:0000313" key="2">
    <source>
        <dbReference type="EMBL" id="CAD7266136.1"/>
    </source>
</evidence>
<evidence type="ECO:0008006" key="3">
    <source>
        <dbReference type="Google" id="ProtNLM"/>
    </source>
</evidence>
<organism evidence="2">
    <name type="scientific">Timema shepardi</name>
    <name type="common">Walking stick</name>
    <dbReference type="NCBI Taxonomy" id="629360"/>
    <lineage>
        <taxon>Eukaryota</taxon>
        <taxon>Metazoa</taxon>
        <taxon>Ecdysozoa</taxon>
        <taxon>Arthropoda</taxon>
        <taxon>Hexapoda</taxon>
        <taxon>Insecta</taxon>
        <taxon>Pterygota</taxon>
        <taxon>Neoptera</taxon>
        <taxon>Polyneoptera</taxon>
        <taxon>Phasmatodea</taxon>
        <taxon>Timematodea</taxon>
        <taxon>Timematoidea</taxon>
        <taxon>Timematidae</taxon>
        <taxon>Timema</taxon>
    </lineage>
</organism>
<keyword evidence="1" id="KW-0732">Signal</keyword>
<dbReference type="Pfam" id="PF05608">
    <property type="entry name" value="RTE1"/>
    <property type="match status" value="1"/>
</dbReference>
<name>A0A7R9B4I7_TIMSH</name>
<reference evidence="2" key="1">
    <citation type="submission" date="2020-11" db="EMBL/GenBank/DDBJ databases">
        <authorList>
            <person name="Tran Van P."/>
        </authorList>
    </citation>
    <scope>NUCLEOTIDE SEQUENCE</scope>
</reference>
<evidence type="ECO:0000256" key="1">
    <source>
        <dbReference type="SAM" id="SignalP"/>
    </source>
</evidence>